<comment type="caution">
    <text evidence="5">The sequence shown here is derived from an EMBL/GenBank/DDBJ whole genome shotgun (WGS) entry which is preliminary data.</text>
</comment>
<evidence type="ECO:0000313" key="6">
    <source>
        <dbReference type="Proteomes" id="UP001500121"/>
    </source>
</evidence>
<dbReference type="InterPro" id="IPR036812">
    <property type="entry name" value="NAD(P)_OxRdtase_dom_sf"/>
</dbReference>
<feature type="domain" description="NADP-dependent oxidoreductase" evidence="4">
    <location>
        <begin position="18"/>
        <end position="260"/>
    </location>
</feature>
<evidence type="ECO:0000313" key="5">
    <source>
        <dbReference type="EMBL" id="GAA4751862.1"/>
    </source>
</evidence>
<dbReference type="PANTHER" id="PTHR43827:SF3">
    <property type="entry name" value="NADP-DEPENDENT OXIDOREDUCTASE DOMAIN-CONTAINING PROTEIN"/>
    <property type="match status" value="1"/>
</dbReference>
<evidence type="ECO:0000256" key="1">
    <source>
        <dbReference type="ARBA" id="ARBA00007905"/>
    </source>
</evidence>
<dbReference type="Pfam" id="PF00248">
    <property type="entry name" value="Aldo_ket_red"/>
    <property type="match status" value="1"/>
</dbReference>
<evidence type="ECO:0000256" key="3">
    <source>
        <dbReference type="ARBA" id="ARBA00023002"/>
    </source>
</evidence>
<dbReference type="PRINTS" id="PR00069">
    <property type="entry name" value="ALDKETRDTASE"/>
</dbReference>
<dbReference type="PROSITE" id="PS00798">
    <property type="entry name" value="ALDOKETO_REDUCTASE_1"/>
    <property type="match status" value="1"/>
</dbReference>
<comment type="similarity">
    <text evidence="1">Belongs to the aldo/keto reductase family.</text>
</comment>
<organism evidence="5 6">
    <name type="scientific">Amnibacterium soli</name>
    <dbReference type="NCBI Taxonomy" id="1282736"/>
    <lineage>
        <taxon>Bacteria</taxon>
        <taxon>Bacillati</taxon>
        <taxon>Actinomycetota</taxon>
        <taxon>Actinomycetes</taxon>
        <taxon>Micrococcales</taxon>
        <taxon>Microbacteriaceae</taxon>
        <taxon>Amnibacterium</taxon>
    </lineage>
</organism>
<protein>
    <submittedName>
        <fullName evidence="5">Aldo/keto reductase</fullName>
    </submittedName>
</protein>
<dbReference type="SUPFAM" id="SSF51430">
    <property type="entry name" value="NAD(P)-linked oxidoreductase"/>
    <property type="match status" value="1"/>
</dbReference>
<reference evidence="6" key="1">
    <citation type="journal article" date="2019" name="Int. J. Syst. Evol. Microbiol.">
        <title>The Global Catalogue of Microorganisms (GCM) 10K type strain sequencing project: providing services to taxonomists for standard genome sequencing and annotation.</title>
        <authorList>
            <consortium name="The Broad Institute Genomics Platform"/>
            <consortium name="The Broad Institute Genome Sequencing Center for Infectious Disease"/>
            <person name="Wu L."/>
            <person name="Ma J."/>
        </authorList>
    </citation>
    <scope>NUCLEOTIDE SEQUENCE [LARGE SCALE GENOMIC DNA]</scope>
    <source>
        <strain evidence="6">JCM 19015</strain>
    </source>
</reference>
<name>A0ABP8ZBB0_9MICO</name>
<dbReference type="InterPro" id="IPR018170">
    <property type="entry name" value="Aldo/ket_reductase_CS"/>
</dbReference>
<keyword evidence="6" id="KW-1185">Reference proteome</keyword>
<sequence>MPDIPLLSGQDGARLPAIGLGTYDLRGADGVTAVGSAIDAGYRLLDTAFNYDNEGVVGRAIAQAAVPREALLFSTKLPGRYHRHDLARRAIEESLFRSGLDRLDLVLIHWPNPRQGLYAEAWRALVEAREDGLVSMIGVSNFLPEHLDRIIGETGVTPVLNQIEVHPCLPQDDLRAANAERGILTEGWSPLGNGTDLLRNATVERLAAARGVSAARLLLAWSVALGVIPLPKSATPARQAENLDVFGIELTSDDLGELADLATSGRSSGLDPATHEEF</sequence>
<gene>
    <name evidence="5" type="ORF">GCM10025783_25610</name>
</gene>
<evidence type="ECO:0000256" key="2">
    <source>
        <dbReference type="ARBA" id="ARBA00022857"/>
    </source>
</evidence>
<dbReference type="PIRSF" id="PIRSF000097">
    <property type="entry name" value="AKR"/>
    <property type="match status" value="1"/>
</dbReference>
<dbReference type="RefSeq" id="WP_345481653.1">
    <property type="nucleotide sequence ID" value="NZ_BAABLP010000005.1"/>
</dbReference>
<dbReference type="Proteomes" id="UP001500121">
    <property type="component" value="Unassembled WGS sequence"/>
</dbReference>
<dbReference type="InterPro" id="IPR023210">
    <property type="entry name" value="NADP_OxRdtase_dom"/>
</dbReference>
<keyword evidence="3" id="KW-0560">Oxidoreductase</keyword>
<evidence type="ECO:0000259" key="4">
    <source>
        <dbReference type="Pfam" id="PF00248"/>
    </source>
</evidence>
<proteinExistence type="inferred from homology"/>
<dbReference type="EMBL" id="BAABLP010000005">
    <property type="protein sequence ID" value="GAA4751862.1"/>
    <property type="molecule type" value="Genomic_DNA"/>
</dbReference>
<keyword evidence="2" id="KW-0521">NADP</keyword>
<dbReference type="InterPro" id="IPR020471">
    <property type="entry name" value="AKR"/>
</dbReference>
<accession>A0ABP8ZBB0</accession>
<dbReference type="Gene3D" id="3.20.20.100">
    <property type="entry name" value="NADP-dependent oxidoreductase domain"/>
    <property type="match status" value="1"/>
</dbReference>
<dbReference type="PANTHER" id="PTHR43827">
    <property type="entry name" value="2,5-DIKETO-D-GLUCONIC ACID REDUCTASE"/>
    <property type="match status" value="1"/>
</dbReference>
<dbReference type="PROSITE" id="PS00063">
    <property type="entry name" value="ALDOKETO_REDUCTASE_3"/>
    <property type="match status" value="1"/>
</dbReference>